<accession>A0ACC2SF21</accession>
<evidence type="ECO:0000313" key="1">
    <source>
        <dbReference type="EMBL" id="KAJ9060993.1"/>
    </source>
</evidence>
<protein>
    <submittedName>
        <fullName evidence="1">Uncharacterized protein</fullName>
    </submittedName>
</protein>
<evidence type="ECO:0000313" key="2">
    <source>
        <dbReference type="Proteomes" id="UP001165960"/>
    </source>
</evidence>
<proteinExistence type="predicted"/>
<reference evidence="1" key="1">
    <citation type="submission" date="2022-04" db="EMBL/GenBank/DDBJ databases">
        <title>Genome of the entomopathogenic fungus Entomophthora muscae.</title>
        <authorList>
            <person name="Elya C."/>
            <person name="Lovett B.R."/>
            <person name="Lee E."/>
            <person name="Macias A.M."/>
            <person name="Hajek A.E."/>
            <person name="De Bivort B.L."/>
            <person name="Kasson M.T."/>
            <person name="De Fine Licht H.H."/>
            <person name="Stajich J.E."/>
        </authorList>
    </citation>
    <scope>NUCLEOTIDE SEQUENCE</scope>
    <source>
        <strain evidence="1">Berkeley</strain>
    </source>
</reference>
<keyword evidence="2" id="KW-1185">Reference proteome</keyword>
<organism evidence="1 2">
    <name type="scientific">Entomophthora muscae</name>
    <dbReference type="NCBI Taxonomy" id="34485"/>
    <lineage>
        <taxon>Eukaryota</taxon>
        <taxon>Fungi</taxon>
        <taxon>Fungi incertae sedis</taxon>
        <taxon>Zoopagomycota</taxon>
        <taxon>Entomophthoromycotina</taxon>
        <taxon>Entomophthoromycetes</taxon>
        <taxon>Entomophthorales</taxon>
        <taxon>Entomophthoraceae</taxon>
        <taxon>Entomophthora</taxon>
    </lineage>
</organism>
<name>A0ACC2SF21_9FUNG</name>
<sequence length="134" mass="14711">MGMQQSRDAVGILITVGLGGVVVEMKLPPSTVWTGNQGEFGSKHILNPAMLTAWPRSCFKKTVYITSHTFCFTAHHVGFYWGKPIVVSRSVQCLPNKLCNISPNLPINIKAHISRESDINIVQSLAKQTTISFA</sequence>
<dbReference type="Proteomes" id="UP001165960">
    <property type="component" value="Unassembled WGS sequence"/>
</dbReference>
<comment type="caution">
    <text evidence="1">The sequence shown here is derived from an EMBL/GenBank/DDBJ whole genome shotgun (WGS) entry which is preliminary data.</text>
</comment>
<dbReference type="EMBL" id="QTSX02005109">
    <property type="protein sequence ID" value="KAJ9060993.1"/>
    <property type="molecule type" value="Genomic_DNA"/>
</dbReference>
<gene>
    <name evidence="1" type="ORF">DSO57_1025067</name>
</gene>